<dbReference type="AlphaFoldDB" id="A0A1H6F7L9"/>
<proteinExistence type="inferred from homology"/>
<protein>
    <recommendedName>
        <fullName evidence="5">Ribosomal RNA large subunit methyltransferase H</fullName>
        <ecNumber evidence="5">2.1.1.177</ecNumber>
    </recommendedName>
    <alternativeName>
        <fullName evidence="5">23S rRNA (pseudouridine1915-N3)-methyltransferase</fullName>
    </alternativeName>
    <alternativeName>
        <fullName evidence="5">23S rRNA m3Psi1915 methyltransferase</fullName>
    </alternativeName>
    <alternativeName>
        <fullName evidence="5">rRNA (pseudouridine-N3-)-methyltransferase RlmH</fullName>
    </alternativeName>
</protein>
<comment type="subcellular location">
    <subcellularLocation>
        <location evidence="5">Cytoplasm</location>
    </subcellularLocation>
</comment>
<organism evidence="6 7">
    <name type="scientific">Candidatus Venteria ishoeyi</name>
    <dbReference type="NCBI Taxonomy" id="1899563"/>
    <lineage>
        <taxon>Bacteria</taxon>
        <taxon>Pseudomonadati</taxon>
        <taxon>Pseudomonadota</taxon>
        <taxon>Gammaproteobacteria</taxon>
        <taxon>Thiotrichales</taxon>
        <taxon>Thiotrichaceae</taxon>
        <taxon>Venteria</taxon>
    </lineage>
</organism>
<feature type="binding site" evidence="5">
    <location>
        <begin position="118"/>
        <end position="123"/>
    </location>
    <ligand>
        <name>S-adenosyl-L-methionine</name>
        <dbReference type="ChEBI" id="CHEBI:59789"/>
    </ligand>
</feature>
<comment type="similarity">
    <text evidence="4 5">Belongs to the RNA methyltransferase RlmH family.</text>
</comment>
<dbReference type="CDD" id="cd18081">
    <property type="entry name" value="RlmH-like"/>
    <property type="match status" value="1"/>
</dbReference>
<dbReference type="NCBIfam" id="NF000990">
    <property type="entry name" value="PRK00103.2-4"/>
    <property type="match status" value="1"/>
</dbReference>
<evidence type="ECO:0000313" key="7">
    <source>
        <dbReference type="Proteomes" id="UP000236724"/>
    </source>
</evidence>
<dbReference type="SUPFAM" id="SSF75217">
    <property type="entry name" value="alpha/beta knot"/>
    <property type="match status" value="1"/>
</dbReference>
<feature type="binding site" evidence="5">
    <location>
        <position position="67"/>
    </location>
    <ligand>
        <name>S-adenosyl-L-methionine</name>
        <dbReference type="ChEBI" id="CHEBI:59789"/>
    </ligand>
</feature>
<feature type="binding site" evidence="5">
    <location>
        <position position="99"/>
    </location>
    <ligand>
        <name>S-adenosyl-L-methionine</name>
        <dbReference type="ChEBI" id="CHEBI:59789"/>
    </ligand>
</feature>
<dbReference type="InterPro" id="IPR003742">
    <property type="entry name" value="RlmH-like"/>
</dbReference>
<dbReference type="PANTHER" id="PTHR33603:SF1">
    <property type="entry name" value="RIBOSOMAL RNA LARGE SUBUNIT METHYLTRANSFERASE H"/>
    <property type="match status" value="1"/>
</dbReference>
<sequence>MVGKTDKSYIKEAVDVYTKRLVHYIPFEIQVIPDIKNVKKLSTEQLKQKEGELILNALSSQAELILLDEGGKDFSSKGFSKLLEKKMISGTRQLCFVIGGAYGFSDDVYKKALIKFSLSKMTFSHQMVRMIFVEQLYRAFTIIKGEPYHHE</sequence>
<evidence type="ECO:0000256" key="2">
    <source>
        <dbReference type="ARBA" id="ARBA00022679"/>
    </source>
</evidence>
<keyword evidence="1 5" id="KW-0489">Methyltransferase</keyword>
<dbReference type="InterPro" id="IPR029028">
    <property type="entry name" value="Alpha/beta_knot_MTases"/>
</dbReference>
<dbReference type="HAMAP" id="MF_00658">
    <property type="entry name" value="23SrRNA_methyltr_H"/>
    <property type="match status" value="1"/>
</dbReference>
<evidence type="ECO:0000256" key="3">
    <source>
        <dbReference type="ARBA" id="ARBA00022691"/>
    </source>
</evidence>
<dbReference type="Proteomes" id="UP000236724">
    <property type="component" value="Unassembled WGS sequence"/>
</dbReference>
<keyword evidence="7" id="KW-1185">Reference proteome</keyword>
<name>A0A1H6F7L9_9GAMM</name>
<dbReference type="EC" id="2.1.1.177" evidence="5"/>
<dbReference type="Gene3D" id="3.40.1280.10">
    <property type="match status" value="1"/>
</dbReference>
<dbReference type="GO" id="GO:0005737">
    <property type="term" value="C:cytoplasm"/>
    <property type="evidence" value="ECO:0007669"/>
    <property type="project" value="UniProtKB-SubCell"/>
</dbReference>
<comment type="subunit">
    <text evidence="5">Homodimer.</text>
</comment>
<evidence type="ECO:0000256" key="1">
    <source>
        <dbReference type="ARBA" id="ARBA00022603"/>
    </source>
</evidence>
<evidence type="ECO:0000256" key="4">
    <source>
        <dbReference type="ARBA" id="ARBA00038303"/>
    </source>
</evidence>
<evidence type="ECO:0000256" key="5">
    <source>
        <dbReference type="HAMAP-Rule" id="MF_00658"/>
    </source>
</evidence>
<gene>
    <name evidence="6" type="primary">rlmH_1</name>
    <name evidence="5" type="synonym">rlmH</name>
    <name evidence="6" type="ORF">MBHS_01244</name>
</gene>
<keyword evidence="2 5" id="KW-0808">Transferase</keyword>
<dbReference type="PIRSF" id="PIRSF004505">
    <property type="entry name" value="MT_bac"/>
    <property type="match status" value="1"/>
</dbReference>
<reference evidence="6 7" key="1">
    <citation type="submission" date="2016-10" db="EMBL/GenBank/DDBJ databases">
        <authorList>
            <person name="de Groot N.N."/>
        </authorList>
    </citation>
    <scope>NUCLEOTIDE SEQUENCE [LARGE SCALE GENOMIC DNA]</scope>
    <source>
        <strain evidence="6">MBHS1</strain>
    </source>
</reference>
<keyword evidence="3 5" id="KW-0949">S-adenosyl-L-methionine</keyword>
<dbReference type="EMBL" id="FMSV02000223">
    <property type="protein sequence ID" value="SEH05391.1"/>
    <property type="molecule type" value="Genomic_DNA"/>
</dbReference>
<comment type="function">
    <text evidence="5">Specifically methylates the pseudouridine at position 1915 (m3Psi1915) in 23S rRNA.</text>
</comment>
<dbReference type="Pfam" id="PF02590">
    <property type="entry name" value="SPOUT_MTase"/>
    <property type="match status" value="1"/>
</dbReference>
<evidence type="ECO:0000313" key="6">
    <source>
        <dbReference type="EMBL" id="SEH05391.1"/>
    </source>
</evidence>
<dbReference type="InterPro" id="IPR029026">
    <property type="entry name" value="tRNA_m1G_MTases_N"/>
</dbReference>
<keyword evidence="5" id="KW-0963">Cytoplasm</keyword>
<accession>A0A1H6F7L9</accession>
<keyword evidence="5" id="KW-0698">rRNA processing</keyword>
<dbReference type="PANTHER" id="PTHR33603">
    <property type="entry name" value="METHYLTRANSFERASE"/>
    <property type="match status" value="1"/>
</dbReference>
<comment type="catalytic activity">
    <reaction evidence="5">
        <text>pseudouridine(1915) in 23S rRNA + S-adenosyl-L-methionine = N(3)-methylpseudouridine(1915) in 23S rRNA + S-adenosyl-L-homocysteine + H(+)</text>
        <dbReference type="Rhea" id="RHEA:42752"/>
        <dbReference type="Rhea" id="RHEA-COMP:10221"/>
        <dbReference type="Rhea" id="RHEA-COMP:10222"/>
        <dbReference type="ChEBI" id="CHEBI:15378"/>
        <dbReference type="ChEBI" id="CHEBI:57856"/>
        <dbReference type="ChEBI" id="CHEBI:59789"/>
        <dbReference type="ChEBI" id="CHEBI:65314"/>
        <dbReference type="ChEBI" id="CHEBI:74486"/>
        <dbReference type="EC" id="2.1.1.177"/>
    </reaction>
</comment>
<dbReference type="GO" id="GO:0070038">
    <property type="term" value="F:rRNA (pseudouridine-N3-)-methyltransferase activity"/>
    <property type="evidence" value="ECO:0007669"/>
    <property type="project" value="UniProtKB-UniRule"/>
</dbReference>